<evidence type="ECO:0000313" key="2">
    <source>
        <dbReference type="EMBL" id="KUG15216.1"/>
    </source>
</evidence>
<name>A0A0W8F2V4_9ZZZZ</name>
<reference evidence="2" key="1">
    <citation type="journal article" date="2015" name="Proc. Natl. Acad. Sci. U.S.A.">
        <title>Networks of energetic and metabolic interactions define dynamics in microbial communities.</title>
        <authorList>
            <person name="Embree M."/>
            <person name="Liu J.K."/>
            <person name="Al-Bassam M.M."/>
            <person name="Zengler K."/>
        </authorList>
    </citation>
    <scope>NUCLEOTIDE SEQUENCE</scope>
</reference>
<keyword evidence="1" id="KW-1133">Transmembrane helix</keyword>
<dbReference type="PANTHER" id="PTHR20992:SF9">
    <property type="entry name" value="AT15442P-RELATED"/>
    <property type="match status" value="1"/>
</dbReference>
<feature type="transmembrane region" description="Helical" evidence="1">
    <location>
        <begin position="206"/>
        <end position="223"/>
    </location>
</feature>
<accession>A0A0W8F2V4</accession>
<protein>
    <submittedName>
        <fullName evidence="2">Putative integral membrane protein</fullName>
    </submittedName>
</protein>
<organism evidence="2">
    <name type="scientific">hydrocarbon metagenome</name>
    <dbReference type="NCBI Taxonomy" id="938273"/>
    <lineage>
        <taxon>unclassified sequences</taxon>
        <taxon>metagenomes</taxon>
        <taxon>ecological metagenomes</taxon>
    </lineage>
</organism>
<dbReference type="NCBIfam" id="TIGR00341">
    <property type="entry name" value="TIGR00341 family protein"/>
    <property type="match status" value="1"/>
</dbReference>
<dbReference type="PANTHER" id="PTHR20992">
    <property type="entry name" value="AT15442P-RELATED"/>
    <property type="match status" value="1"/>
</dbReference>
<dbReference type="InterPro" id="IPR005240">
    <property type="entry name" value="DUF389"/>
</dbReference>
<feature type="transmembrane region" description="Helical" evidence="1">
    <location>
        <begin position="167"/>
        <end position="186"/>
    </location>
</feature>
<proteinExistence type="predicted"/>
<gene>
    <name evidence="2" type="ORF">ASZ90_015135</name>
</gene>
<dbReference type="Pfam" id="PF04087">
    <property type="entry name" value="DUF389"/>
    <property type="match status" value="1"/>
</dbReference>
<dbReference type="EMBL" id="LNQE01001575">
    <property type="protein sequence ID" value="KUG15216.1"/>
    <property type="molecule type" value="Genomic_DNA"/>
</dbReference>
<feature type="transmembrane region" description="Helical" evidence="1">
    <location>
        <begin position="230"/>
        <end position="253"/>
    </location>
</feature>
<feature type="transmembrane region" description="Helical" evidence="1">
    <location>
        <begin position="132"/>
        <end position="155"/>
    </location>
</feature>
<comment type="caution">
    <text evidence="2">The sequence shown here is derived from an EMBL/GenBank/DDBJ whole genome shotgun (WGS) entry which is preliminary data.</text>
</comment>
<sequence length="322" mass="34180">MKRVVVICRNEDAPNITSLLRKETHLTTEYPTLTHYSILVKDDELEDLIARLHQAIEFMDKSTVVEVYSPDFVISPGLKETLNSERKGHRSPVEKLIESAENTADITTNMIAMAAIASVVALIGLFLNNVGIVIGAMLLSPLLGPIDSFAISAATGNFRLVRTCLKTIVILLAGIVLIAFVASYLLSFAMDLPITAEILSRTVASPVYVIMAILLGFAVMIALSTGISEGVAGVAVAAALLPPAVVTGIALAVYPQGAFGAAILTLENVAGLMAGCMIGGIALQVGPRSYREKVTAKTLAVRIGWVLVILIIMLLFLSVLPI</sequence>
<keyword evidence="1" id="KW-0812">Transmembrane</keyword>
<keyword evidence="1" id="KW-0472">Membrane</keyword>
<evidence type="ECO:0000256" key="1">
    <source>
        <dbReference type="SAM" id="Phobius"/>
    </source>
</evidence>
<feature type="transmembrane region" description="Helical" evidence="1">
    <location>
        <begin position="299"/>
        <end position="320"/>
    </location>
</feature>
<dbReference type="AlphaFoldDB" id="A0A0W8F2V4"/>
<feature type="transmembrane region" description="Helical" evidence="1">
    <location>
        <begin position="259"/>
        <end position="287"/>
    </location>
</feature>